<dbReference type="InterPro" id="IPR037883">
    <property type="entry name" value="Knr4/Smi1-like_sf"/>
</dbReference>
<reference evidence="2 3" key="1">
    <citation type="submission" date="2021-01" db="EMBL/GenBank/DDBJ databases">
        <title>FDA dAtabase for Regulatory Grade micrObial Sequences (FDA-ARGOS): Supporting development and validation of Infectious Disease Dx tests.</title>
        <authorList>
            <person name="Nelson B."/>
            <person name="Plummer A."/>
            <person name="Tallon L."/>
            <person name="Sadzewicz L."/>
            <person name="Zhao X."/>
            <person name="Boylan J."/>
            <person name="Ott S."/>
            <person name="Bowen H."/>
            <person name="Vavikolanu K."/>
            <person name="Mehta A."/>
            <person name="Aluvathingal J."/>
            <person name="Nadendla S."/>
            <person name="Myers T."/>
            <person name="Yan Y."/>
            <person name="Sichtig H."/>
        </authorList>
    </citation>
    <scope>NUCLEOTIDE SEQUENCE [LARGE SCALE GENOMIC DNA]</scope>
    <source>
        <strain evidence="2 3">FDAARGOS_1161</strain>
    </source>
</reference>
<evidence type="ECO:0000313" key="3">
    <source>
        <dbReference type="Proteomes" id="UP000595254"/>
    </source>
</evidence>
<organism evidence="2 3">
    <name type="scientific">Peribacillus psychrosaccharolyticus</name>
    <name type="common">Bacillus psychrosaccharolyticus</name>
    <dbReference type="NCBI Taxonomy" id="1407"/>
    <lineage>
        <taxon>Bacteria</taxon>
        <taxon>Bacillati</taxon>
        <taxon>Bacillota</taxon>
        <taxon>Bacilli</taxon>
        <taxon>Bacillales</taxon>
        <taxon>Bacillaceae</taxon>
        <taxon>Peribacillus</taxon>
    </lineage>
</organism>
<protein>
    <submittedName>
        <fullName evidence="2">SMI1/KNR4 family protein</fullName>
    </submittedName>
</protein>
<dbReference type="Pfam" id="PF09346">
    <property type="entry name" value="SMI1_KNR4"/>
    <property type="match status" value="1"/>
</dbReference>
<dbReference type="KEGG" id="ppsr:I6J18_12445"/>
<accession>A0A974NIH7</accession>
<keyword evidence="3" id="KW-1185">Reference proteome</keyword>
<dbReference type="RefSeq" id="WP_040372361.1">
    <property type="nucleotide sequence ID" value="NZ_CP068053.1"/>
</dbReference>
<dbReference type="Proteomes" id="UP000595254">
    <property type="component" value="Chromosome"/>
</dbReference>
<dbReference type="AlphaFoldDB" id="A0A974NIH7"/>
<dbReference type="SMART" id="SM00860">
    <property type="entry name" value="SMI1_KNR4"/>
    <property type="match status" value="1"/>
</dbReference>
<sequence>MENNNRNEIEKVLTKLGIEQLNVISDILRIENLNELEKRYTLSFPKEYKEFILSFDEIFFENEIEFKPIKPSPLTTHEGKQYFDGFYGLNSLSEQIECYESRIPNCLIPIGECPGGNLICLGVKEVALGKIYFWNHENELRAKLLVGEDEPIDDINLYWSNLHLVADTFMDFLNKLEINQDNVEDGDIDVDDVELWLDDDLLDN</sequence>
<feature type="domain" description="Knr4/Smi1-like" evidence="1">
    <location>
        <begin position="27"/>
        <end position="175"/>
    </location>
</feature>
<dbReference type="EMBL" id="CP068053">
    <property type="protein sequence ID" value="QQS98565.1"/>
    <property type="molecule type" value="Genomic_DNA"/>
</dbReference>
<dbReference type="Gene3D" id="3.40.1580.10">
    <property type="entry name" value="SMI1/KNR4-like"/>
    <property type="match status" value="1"/>
</dbReference>
<dbReference type="InterPro" id="IPR018958">
    <property type="entry name" value="Knr4/Smi1-like_dom"/>
</dbReference>
<evidence type="ECO:0000313" key="2">
    <source>
        <dbReference type="EMBL" id="QQS98565.1"/>
    </source>
</evidence>
<proteinExistence type="predicted"/>
<dbReference type="SUPFAM" id="SSF160631">
    <property type="entry name" value="SMI1/KNR4-like"/>
    <property type="match status" value="1"/>
</dbReference>
<name>A0A974NIH7_PERPY</name>
<evidence type="ECO:0000259" key="1">
    <source>
        <dbReference type="SMART" id="SM00860"/>
    </source>
</evidence>
<gene>
    <name evidence="2" type="ORF">I6J18_12445</name>
</gene>